<dbReference type="KEGG" id="tvl:FAZ95_22670"/>
<reference evidence="2 3" key="1">
    <citation type="submission" date="2019-05" db="EMBL/GenBank/DDBJ databases">
        <title>Burkholderia sp. DHOD12, isolated from subtropical forest soil.</title>
        <authorList>
            <person name="Gao Z.-H."/>
            <person name="Qiu L.-H."/>
        </authorList>
    </citation>
    <scope>NUCLEOTIDE SEQUENCE [LARGE SCALE GENOMIC DNA]</scope>
    <source>
        <strain evidence="2 3">DHOD12</strain>
    </source>
</reference>
<name>A0A4P8IUZ5_9BURK</name>
<protein>
    <submittedName>
        <fullName evidence="2">Pyridoxamine 5'-phosphate oxidase family protein</fullName>
    </submittedName>
</protein>
<dbReference type="EMBL" id="CP040078">
    <property type="protein sequence ID" value="QCP52007.1"/>
    <property type="molecule type" value="Genomic_DNA"/>
</dbReference>
<organism evidence="2 3">
    <name type="scientific">Trinickia violacea</name>
    <dbReference type="NCBI Taxonomy" id="2571746"/>
    <lineage>
        <taxon>Bacteria</taxon>
        <taxon>Pseudomonadati</taxon>
        <taxon>Pseudomonadota</taxon>
        <taxon>Betaproteobacteria</taxon>
        <taxon>Burkholderiales</taxon>
        <taxon>Burkholderiaceae</taxon>
        <taxon>Trinickia</taxon>
    </lineage>
</organism>
<evidence type="ECO:0000259" key="1">
    <source>
        <dbReference type="Pfam" id="PF01243"/>
    </source>
</evidence>
<evidence type="ECO:0000313" key="3">
    <source>
        <dbReference type="Proteomes" id="UP000298656"/>
    </source>
</evidence>
<keyword evidence="3" id="KW-1185">Reference proteome</keyword>
<evidence type="ECO:0000313" key="2">
    <source>
        <dbReference type="EMBL" id="QCP52007.1"/>
    </source>
</evidence>
<dbReference type="InterPro" id="IPR011576">
    <property type="entry name" value="Pyridox_Oxase_N"/>
</dbReference>
<dbReference type="InterPro" id="IPR012349">
    <property type="entry name" value="Split_barrel_FMN-bd"/>
</dbReference>
<dbReference type="Gene3D" id="2.30.110.10">
    <property type="entry name" value="Electron Transport, Fmn-binding Protein, Chain A"/>
    <property type="match status" value="1"/>
</dbReference>
<dbReference type="Proteomes" id="UP000298656">
    <property type="component" value="Chromosome 2"/>
</dbReference>
<proteinExistence type="predicted"/>
<sequence length="157" mass="17159">MRLSEEIKRFVVGPVMIIVGTRDEANRPSIGRAVGARIVDDENIELFISAWQWPETTSNLAANGQAAITFSRPSDYVSYQLKGTACLRAAEQRDLEQSRHYQTKLYAHFSGLGHPAKLVSPFITERELTVARLLVKEAYVQTPGPKAGTAAGTGVAS</sequence>
<accession>A0A4P8IUZ5</accession>
<dbReference type="AlphaFoldDB" id="A0A4P8IUZ5"/>
<dbReference type="RefSeq" id="WP_137334780.1">
    <property type="nucleotide sequence ID" value="NZ_CP040078.1"/>
</dbReference>
<dbReference type="Pfam" id="PF01243">
    <property type="entry name" value="PNPOx_N"/>
    <property type="match status" value="1"/>
</dbReference>
<dbReference type="SUPFAM" id="SSF50475">
    <property type="entry name" value="FMN-binding split barrel"/>
    <property type="match status" value="1"/>
</dbReference>
<gene>
    <name evidence="2" type="ORF">FAZ95_22670</name>
</gene>
<dbReference type="OrthoDB" id="334393at2"/>
<feature type="domain" description="Pyridoxamine 5'-phosphate oxidase N-terminal" evidence="1">
    <location>
        <begin position="3"/>
        <end position="112"/>
    </location>
</feature>